<dbReference type="PANTHER" id="PTHR34203:SF15">
    <property type="entry name" value="SLL1173 PROTEIN"/>
    <property type="match status" value="1"/>
</dbReference>
<sequence>MLPLRLQVPVKYHYGRLRHELEPEMALLPALVASGDRVIDVGGNRGTYAYRFDTLGARVEVFEPNPVCLRVLRDWATHRSSVNVHAVALSASSGTAELAIPIDAAGVEHDASASIEHGVGADVRLETVPIATLDSFGFRDASLIKIDVEGHELSVIEGALETIAASAPALLIEIEQRHLTRPIGESFARITSLGYDGFFLRSGKLAPLAEFDPQRHQVIADFENKSRQYFNNFLFLAGRHISAGRYRDILGR</sequence>
<dbReference type="RefSeq" id="WP_202095383.1">
    <property type="nucleotide sequence ID" value="NZ_CP061035.1"/>
</dbReference>
<evidence type="ECO:0000259" key="1">
    <source>
        <dbReference type="Pfam" id="PF05050"/>
    </source>
</evidence>
<dbReference type="KEGG" id="sari:H5J25_07405"/>
<evidence type="ECO:0000313" key="2">
    <source>
        <dbReference type="EMBL" id="QQV78458.1"/>
    </source>
</evidence>
<dbReference type="AlphaFoldDB" id="A0A974NX65"/>
<dbReference type="InterPro" id="IPR006342">
    <property type="entry name" value="FkbM_mtfrase"/>
</dbReference>
<dbReference type="Gene3D" id="3.40.50.150">
    <property type="entry name" value="Vaccinia Virus protein VP39"/>
    <property type="match status" value="1"/>
</dbReference>
<protein>
    <submittedName>
        <fullName evidence="2">FkbM family methyltransferase</fullName>
    </submittedName>
</protein>
<feature type="domain" description="Methyltransferase FkbM" evidence="1">
    <location>
        <begin position="40"/>
        <end position="181"/>
    </location>
</feature>
<dbReference type="InterPro" id="IPR029063">
    <property type="entry name" value="SAM-dependent_MTases_sf"/>
</dbReference>
<accession>A0A974NX65</accession>
<dbReference type="Pfam" id="PF05050">
    <property type="entry name" value="Methyltransf_21"/>
    <property type="match status" value="1"/>
</dbReference>
<dbReference type="GO" id="GO:0032259">
    <property type="term" value="P:methylation"/>
    <property type="evidence" value="ECO:0007669"/>
    <property type="project" value="UniProtKB-KW"/>
</dbReference>
<dbReference type="InterPro" id="IPR052514">
    <property type="entry name" value="SAM-dependent_MTase"/>
</dbReference>
<dbReference type="PANTHER" id="PTHR34203">
    <property type="entry name" value="METHYLTRANSFERASE, FKBM FAMILY PROTEIN"/>
    <property type="match status" value="1"/>
</dbReference>
<evidence type="ECO:0000313" key="3">
    <source>
        <dbReference type="Proteomes" id="UP000595894"/>
    </source>
</evidence>
<name>A0A974NX65_9SPHN</name>
<dbReference type="SUPFAM" id="SSF53335">
    <property type="entry name" value="S-adenosyl-L-methionine-dependent methyltransferases"/>
    <property type="match status" value="1"/>
</dbReference>
<dbReference type="NCBIfam" id="TIGR01444">
    <property type="entry name" value="fkbM_fam"/>
    <property type="match status" value="1"/>
</dbReference>
<gene>
    <name evidence="2" type="ORF">H5J25_07405</name>
</gene>
<dbReference type="GO" id="GO:0008168">
    <property type="term" value="F:methyltransferase activity"/>
    <property type="evidence" value="ECO:0007669"/>
    <property type="project" value="UniProtKB-KW"/>
</dbReference>
<dbReference type="Proteomes" id="UP000595894">
    <property type="component" value="Chromosome"/>
</dbReference>
<organism evidence="2 3">
    <name type="scientific">Sphingomonas aliaeris</name>
    <dbReference type="NCBI Taxonomy" id="2759526"/>
    <lineage>
        <taxon>Bacteria</taxon>
        <taxon>Pseudomonadati</taxon>
        <taxon>Pseudomonadota</taxon>
        <taxon>Alphaproteobacteria</taxon>
        <taxon>Sphingomonadales</taxon>
        <taxon>Sphingomonadaceae</taxon>
        <taxon>Sphingomonas</taxon>
    </lineage>
</organism>
<keyword evidence="2" id="KW-0808">Transferase</keyword>
<keyword evidence="2" id="KW-0489">Methyltransferase</keyword>
<reference evidence="3" key="1">
    <citation type="submission" date="2020-09" db="EMBL/GenBank/DDBJ databases">
        <title>Sphingomonas sp., a new species isolated from pork steak.</title>
        <authorList>
            <person name="Heidler von Heilborn D."/>
        </authorList>
    </citation>
    <scope>NUCLEOTIDE SEQUENCE [LARGE SCALE GENOMIC DNA]</scope>
</reference>
<proteinExistence type="predicted"/>
<dbReference type="EMBL" id="CP061035">
    <property type="protein sequence ID" value="QQV78458.1"/>
    <property type="molecule type" value="Genomic_DNA"/>
</dbReference>
<keyword evidence="3" id="KW-1185">Reference proteome</keyword>